<dbReference type="CDD" id="cd22162">
    <property type="entry name" value="F-box_AtSKIP3-like"/>
    <property type="match status" value="1"/>
</dbReference>
<dbReference type="InterPro" id="IPR025886">
    <property type="entry name" value="PP2-like"/>
</dbReference>
<dbReference type="AlphaFoldDB" id="A0AAD3XUQ3"/>
<dbReference type="InterPro" id="IPR036047">
    <property type="entry name" value="F-box-like_dom_sf"/>
</dbReference>
<sequence>MGAGCSSADYVDGAHHDSEIRPRLGDIPESCIALILAYLDPPEICKLASLNRAFRRASTADFIWDVKSPPNCRFIVEKLFDEKMLLGVCKKDVFARLCRPNSFDGGTKELWLDKKSGGVCLSISSKALSITGIDDRRYWSYIPTEESRFKAVAYLHQIWWFEVGGELEFNFPAGTYTLLFRLQLGKPSKKRGHRICDLAHIHGWDIRPVRFQLTTSDGQHAVSQCYLDHPGSWVLYHGGDFVVEDSKKITNIKFSAMQIDCTHIKCGLCIDSVLIYPTSIAKEIRSIF</sequence>
<dbReference type="Pfam" id="PF14299">
    <property type="entry name" value="PP2"/>
    <property type="match status" value="1"/>
</dbReference>
<dbReference type="EMBL" id="BSYO01000019">
    <property type="protein sequence ID" value="GMH18267.1"/>
    <property type="molecule type" value="Genomic_DNA"/>
</dbReference>
<evidence type="ECO:0000313" key="2">
    <source>
        <dbReference type="EMBL" id="GMH18267.1"/>
    </source>
</evidence>
<protein>
    <recommendedName>
        <fullName evidence="1">F-box domain-containing protein</fullName>
    </recommendedName>
</protein>
<feature type="domain" description="F-box" evidence="1">
    <location>
        <begin position="21"/>
        <end position="67"/>
    </location>
</feature>
<dbReference type="PANTHER" id="PTHR31960">
    <property type="entry name" value="F-BOX PROTEIN PP2-A15"/>
    <property type="match status" value="1"/>
</dbReference>
<proteinExistence type="predicted"/>
<dbReference type="PANTHER" id="PTHR31960:SF3">
    <property type="entry name" value="F-BOX PROTEIN PP2-A13"/>
    <property type="match status" value="1"/>
</dbReference>
<accession>A0AAD3XUQ3</accession>
<keyword evidence="3" id="KW-1185">Reference proteome</keyword>
<dbReference type="SUPFAM" id="SSF81383">
    <property type="entry name" value="F-box domain"/>
    <property type="match status" value="1"/>
</dbReference>
<reference evidence="2" key="1">
    <citation type="submission" date="2023-05" db="EMBL/GenBank/DDBJ databases">
        <title>Nepenthes gracilis genome sequencing.</title>
        <authorList>
            <person name="Fukushima K."/>
        </authorList>
    </citation>
    <scope>NUCLEOTIDE SEQUENCE</scope>
    <source>
        <strain evidence="2">SING2019-196</strain>
    </source>
</reference>
<gene>
    <name evidence="2" type="ORF">Nepgr_020108</name>
</gene>
<dbReference type="Pfam" id="PF00646">
    <property type="entry name" value="F-box"/>
    <property type="match status" value="1"/>
</dbReference>
<organism evidence="2 3">
    <name type="scientific">Nepenthes gracilis</name>
    <name type="common">Slender pitcher plant</name>
    <dbReference type="NCBI Taxonomy" id="150966"/>
    <lineage>
        <taxon>Eukaryota</taxon>
        <taxon>Viridiplantae</taxon>
        <taxon>Streptophyta</taxon>
        <taxon>Embryophyta</taxon>
        <taxon>Tracheophyta</taxon>
        <taxon>Spermatophyta</taxon>
        <taxon>Magnoliopsida</taxon>
        <taxon>eudicotyledons</taxon>
        <taxon>Gunneridae</taxon>
        <taxon>Pentapetalae</taxon>
        <taxon>Caryophyllales</taxon>
        <taxon>Nepenthaceae</taxon>
        <taxon>Nepenthes</taxon>
    </lineage>
</organism>
<name>A0AAD3XUQ3_NEPGR</name>
<evidence type="ECO:0000313" key="3">
    <source>
        <dbReference type="Proteomes" id="UP001279734"/>
    </source>
</evidence>
<dbReference type="Proteomes" id="UP001279734">
    <property type="component" value="Unassembled WGS sequence"/>
</dbReference>
<dbReference type="InterPro" id="IPR001810">
    <property type="entry name" value="F-box_dom"/>
</dbReference>
<dbReference type="PROSITE" id="PS50181">
    <property type="entry name" value="FBOX"/>
    <property type="match status" value="1"/>
</dbReference>
<comment type="caution">
    <text evidence="2">The sequence shown here is derived from an EMBL/GenBank/DDBJ whole genome shotgun (WGS) entry which is preliminary data.</text>
</comment>
<evidence type="ECO:0000259" key="1">
    <source>
        <dbReference type="PROSITE" id="PS50181"/>
    </source>
</evidence>